<proteinExistence type="predicted"/>
<sequence>MEFPSYCPGCSAMVQSRLTATSDFQVQASLLPQPPKWHQPLCPASFFVCVFFFLVQMGFHHVGQAGVELPTSGDPPTSASQSAGITGVSHRAQPKPMLKD</sequence>
<dbReference type="PANTHER" id="PTHR12138:SF162">
    <property type="entry name" value="CHROMOSOME UNDETERMINED SCAFFOLD_275, WHOLE GENOME SHOTGUN SEQUENCE"/>
    <property type="match status" value="1"/>
</dbReference>
<protein>
    <submittedName>
        <fullName evidence="2">Uncharacterized protein</fullName>
    </submittedName>
</protein>
<dbReference type="Ensembl" id="ENSMFAT00000066435.2">
    <property type="protein sequence ID" value="ENSMFAP00000015905.2"/>
    <property type="gene ID" value="ENSMFAG00000060622.1"/>
</dbReference>
<dbReference type="AlphaFoldDB" id="A0A2K5UTX2"/>
<feature type="compositionally biased region" description="Polar residues" evidence="1">
    <location>
        <begin position="74"/>
        <end position="84"/>
    </location>
</feature>
<feature type="region of interest" description="Disordered" evidence="1">
    <location>
        <begin position="66"/>
        <end position="100"/>
    </location>
</feature>
<dbReference type="VEuPathDB" id="HostDB:ENSMFAG00000031143"/>
<accession>A0A2K5UTX2</accession>
<evidence type="ECO:0000313" key="2">
    <source>
        <dbReference type="Ensembl" id="ENSMFAP00000015905.2"/>
    </source>
</evidence>
<reference evidence="2 3" key="1">
    <citation type="submission" date="2013-03" db="EMBL/GenBank/DDBJ databases">
        <authorList>
            <person name="Warren W."/>
            <person name="Wilson R.K."/>
        </authorList>
    </citation>
    <scope>NUCLEOTIDE SEQUENCE</scope>
</reference>
<reference evidence="2" key="3">
    <citation type="submission" date="2025-09" db="UniProtKB">
        <authorList>
            <consortium name="Ensembl"/>
        </authorList>
    </citation>
    <scope>IDENTIFICATION</scope>
</reference>
<keyword evidence="3" id="KW-1185">Reference proteome</keyword>
<dbReference type="Proteomes" id="UP000233100">
    <property type="component" value="Chromosome 20"/>
</dbReference>
<evidence type="ECO:0000256" key="1">
    <source>
        <dbReference type="SAM" id="MobiDB-lite"/>
    </source>
</evidence>
<organism evidence="2 3">
    <name type="scientific">Macaca fascicularis</name>
    <name type="common">Crab-eating macaque</name>
    <name type="synonym">Cynomolgus monkey</name>
    <dbReference type="NCBI Taxonomy" id="9541"/>
    <lineage>
        <taxon>Eukaryota</taxon>
        <taxon>Metazoa</taxon>
        <taxon>Chordata</taxon>
        <taxon>Craniata</taxon>
        <taxon>Vertebrata</taxon>
        <taxon>Euteleostomi</taxon>
        <taxon>Mammalia</taxon>
        <taxon>Eutheria</taxon>
        <taxon>Euarchontoglires</taxon>
        <taxon>Primates</taxon>
        <taxon>Haplorrhini</taxon>
        <taxon>Catarrhini</taxon>
        <taxon>Cercopithecidae</taxon>
        <taxon>Cercopithecinae</taxon>
        <taxon>Macaca</taxon>
    </lineage>
</organism>
<name>A0A2K5UTX2_MACFA</name>
<dbReference type="PRINTS" id="PR02045">
    <property type="entry name" value="F138DOMAIN"/>
</dbReference>
<dbReference type="PANTHER" id="PTHR12138">
    <property type="entry name" value="PRIMATE-EXPANDED PROTEIN FAMILY"/>
    <property type="match status" value="1"/>
</dbReference>
<evidence type="ECO:0000313" key="3">
    <source>
        <dbReference type="Proteomes" id="UP000233100"/>
    </source>
</evidence>
<reference evidence="2" key="2">
    <citation type="submission" date="2025-08" db="UniProtKB">
        <authorList>
            <consortium name="Ensembl"/>
        </authorList>
    </citation>
    <scope>IDENTIFICATION</scope>
</reference>
<dbReference type="GeneTree" id="ENSGT01120000271815"/>